<sequence length="856" mass="93682">MQCSVSVFDLVNNKSYTLPFENLKNIARMALSPQGHLLVTVDEDGRALLINFMRNALLHHFNFKEAVQDIKFSPDGRFIAVTHGRLLQVWRAPGFNKEFAPFVLHRTYNVMHVEWSPDSQFFLTAAQDMTCRLHSLHPIPGFVPLTFSGHRDAVISCFFSNDLQHIYTIGRDGSAFVYGHKRTVALEAPAPAASAEETTTGEERQIVPAETSPLSTHVLATTVWGLRAKHYFNQPQARVISACFSPRSNMLVAGFTNGVFALYDMPDFNNIHSLSISQHRISAVALNPTGEWLAFGCAKLGQLLVWEWQSETYILKQQGHYHDMSTIAYSSNGLHIATGGDDGKVKLWNTHSGFCFVTFSEHTAAITGVTFSSHGHSVFSSSLDGTVRAFDLVRYRNFRTFTSPRPAQFSCLALDRSDEIVCAASRDTFEIFVWSVQTGRLLEALAGHTGPVSGIAYAHHRSLLASCSWDKTVKFWDVFETTAAKETLLHQSDVLALAFRPDDQELCTATLDGQLCFWEVSSGSLVKSIEGRRDIAGGRSETERTAAANSAAGKNFTSVCYTADGACVLAGGNSKYVCIYSVAQGVLLRRFQISKNKSFDAMSDFLNSANMTAGGSLAMIDDSDDEADVEGLGKSRRKEEGGAGGMDVSLPGVAKGDFSSRRVKPRIRTRGVQFSPTGRSWAAASTEGLLIFSLDESLVFDPVDLDVDVTPDAVRQLSADGEHARALSVSFRLGEVDVCHHAIESVPATDIAVVVTQLSASSAERTLAFIASHALESSRHVHFYLTWTNAILDTHGPALKLRASDARNLHIYRALQKAISKHYDDLASMCDENKYALAFLTAVPGASADNQLSAMV</sequence>
<dbReference type="OrthoDB" id="3142434at2759"/>
<evidence type="ECO:0000256" key="2">
    <source>
        <dbReference type="ARBA" id="ARBA00010226"/>
    </source>
</evidence>
<reference evidence="10" key="1">
    <citation type="submission" date="2011-02" db="EMBL/GenBank/DDBJ databases">
        <title>The Genome Sequence of Capsaspora owczarzaki ATCC 30864.</title>
        <authorList>
            <person name="Russ C."/>
            <person name="Cuomo C."/>
            <person name="Burger G."/>
            <person name="Gray M.W."/>
            <person name="Holland P.W.H."/>
            <person name="King N."/>
            <person name="Lang F.B.F."/>
            <person name="Roger A.J."/>
            <person name="Ruiz-Trillo I."/>
            <person name="Young S.K."/>
            <person name="Zeng Q."/>
            <person name="Gargeya S."/>
            <person name="Alvarado L."/>
            <person name="Berlin A."/>
            <person name="Chapman S.B."/>
            <person name="Chen Z."/>
            <person name="Freedman E."/>
            <person name="Gellesch M."/>
            <person name="Goldberg J."/>
            <person name="Griggs A."/>
            <person name="Gujja S."/>
            <person name="Heilman E."/>
            <person name="Heiman D."/>
            <person name="Howarth C."/>
            <person name="Mehta T."/>
            <person name="Neiman D."/>
            <person name="Pearson M."/>
            <person name="Roberts A."/>
            <person name="Saif S."/>
            <person name="Shea T."/>
            <person name="Shenoy N."/>
            <person name="Sisk P."/>
            <person name="Stolte C."/>
            <person name="Sykes S."/>
            <person name="White J."/>
            <person name="Yandava C."/>
            <person name="Haas B."/>
            <person name="Nusbaum C."/>
            <person name="Birren B."/>
        </authorList>
    </citation>
    <scope>NUCLEOTIDE SEQUENCE</scope>
    <source>
        <strain evidence="10">ATCC 30864</strain>
    </source>
</reference>
<dbReference type="eggNOG" id="KOG0291">
    <property type="taxonomic scope" value="Eukaryota"/>
</dbReference>
<feature type="repeat" description="WD" evidence="6">
    <location>
        <begin position="487"/>
        <end position="528"/>
    </location>
</feature>
<dbReference type="GO" id="GO:0032040">
    <property type="term" value="C:small-subunit processome"/>
    <property type="evidence" value="ECO:0007669"/>
    <property type="project" value="TreeGrafter"/>
</dbReference>
<proteinExistence type="inferred from homology"/>
<comment type="similarity">
    <text evidence="2">Belongs to the WD repeat PWP2 family.</text>
</comment>
<dbReference type="GO" id="GO:0034388">
    <property type="term" value="C:Pwp2p-containing subcomplex of 90S preribosome"/>
    <property type="evidence" value="ECO:0007669"/>
    <property type="project" value="TreeGrafter"/>
</dbReference>
<dbReference type="SUPFAM" id="SSF50998">
    <property type="entry name" value="Quinoprotein alcohol dehydrogenase-like"/>
    <property type="match status" value="1"/>
</dbReference>
<dbReference type="InParanoid" id="A0A0D2X1J8"/>
<feature type="repeat" description="WD" evidence="6">
    <location>
        <begin position="317"/>
        <end position="358"/>
    </location>
</feature>
<evidence type="ECO:0000259" key="8">
    <source>
        <dbReference type="Pfam" id="PF04003"/>
    </source>
</evidence>
<dbReference type="SMART" id="SM00320">
    <property type="entry name" value="WD40"/>
    <property type="match status" value="12"/>
</dbReference>
<dbReference type="Gene3D" id="2.130.10.10">
    <property type="entry name" value="YVTN repeat-like/Quinoprotein amine dehydrogenase"/>
    <property type="match status" value="3"/>
</dbReference>
<dbReference type="Proteomes" id="UP000008743">
    <property type="component" value="Unassembled WGS sequence"/>
</dbReference>
<evidence type="ECO:0000256" key="5">
    <source>
        <dbReference type="ARBA" id="ARBA00023242"/>
    </source>
</evidence>
<accession>A0A0D2X1J8</accession>
<dbReference type="InterPro" id="IPR015943">
    <property type="entry name" value="WD40/YVTN_repeat-like_dom_sf"/>
</dbReference>
<dbReference type="AlphaFoldDB" id="A0A0D2X1J8"/>
<keyword evidence="5" id="KW-0539">Nucleus</keyword>
<feature type="region of interest" description="Disordered" evidence="7">
    <location>
        <begin position="627"/>
        <end position="646"/>
    </location>
</feature>
<keyword evidence="4" id="KW-0677">Repeat</keyword>
<evidence type="ECO:0000256" key="1">
    <source>
        <dbReference type="ARBA" id="ARBA00004604"/>
    </source>
</evidence>
<dbReference type="InterPro" id="IPR007148">
    <property type="entry name" value="SSU_processome_Utp12"/>
</dbReference>
<dbReference type="InterPro" id="IPR001680">
    <property type="entry name" value="WD40_rpt"/>
</dbReference>
<evidence type="ECO:0000256" key="3">
    <source>
        <dbReference type="ARBA" id="ARBA00022574"/>
    </source>
</evidence>
<feature type="compositionally biased region" description="Basic and acidic residues" evidence="7">
    <location>
        <begin position="631"/>
        <end position="641"/>
    </location>
</feature>
<dbReference type="Pfam" id="PF04003">
    <property type="entry name" value="Utp12"/>
    <property type="match status" value="1"/>
</dbReference>
<dbReference type="PANTHER" id="PTHR19858">
    <property type="entry name" value="WD40 REPEAT PROTEIN"/>
    <property type="match status" value="1"/>
</dbReference>
<comment type="subcellular location">
    <subcellularLocation>
        <location evidence="1">Nucleus</location>
        <location evidence="1">Nucleolus</location>
    </subcellularLocation>
</comment>
<dbReference type="CDD" id="cd00200">
    <property type="entry name" value="WD40"/>
    <property type="match status" value="1"/>
</dbReference>
<evidence type="ECO:0000256" key="7">
    <source>
        <dbReference type="SAM" id="MobiDB-lite"/>
    </source>
</evidence>
<dbReference type="EMBL" id="KE346362">
    <property type="protein sequence ID" value="KJE90934.1"/>
    <property type="molecule type" value="Genomic_DNA"/>
</dbReference>
<gene>
    <name evidence="9" type="ORF">CAOG_002160</name>
</gene>
<dbReference type="InterPro" id="IPR019775">
    <property type="entry name" value="WD40_repeat_CS"/>
</dbReference>
<protein>
    <submittedName>
        <fullName evidence="9">WD repeat protein</fullName>
    </submittedName>
</protein>
<name>A0A0D2X1J8_CAPO3</name>
<dbReference type="PANTHER" id="PTHR19858:SF0">
    <property type="entry name" value="PERIODIC TRYPTOPHAN PROTEIN 2 HOMOLOG"/>
    <property type="match status" value="1"/>
</dbReference>
<dbReference type="InterPro" id="IPR011047">
    <property type="entry name" value="Quinoprotein_ADH-like_sf"/>
</dbReference>
<dbReference type="PROSITE" id="PS00678">
    <property type="entry name" value="WD_REPEATS_1"/>
    <property type="match status" value="3"/>
</dbReference>
<dbReference type="GO" id="GO:0000028">
    <property type="term" value="P:ribosomal small subunit assembly"/>
    <property type="evidence" value="ECO:0007669"/>
    <property type="project" value="TreeGrafter"/>
</dbReference>
<keyword evidence="3 6" id="KW-0853">WD repeat</keyword>
<evidence type="ECO:0000256" key="6">
    <source>
        <dbReference type="PROSITE-ProRule" id="PRU00221"/>
    </source>
</evidence>
<keyword evidence="10" id="KW-1185">Reference proteome</keyword>
<evidence type="ECO:0000313" key="9">
    <source>
        <dbReference type="EMBL" id="KJE90934.1"/>
    </source>
</evidence>
<dbReference type="FunCoup" id="A0A0D2X1J8">
    <property type="interactions" value="366"/>
</dbReference>
<dbReference type="InterPro" id="IPR036322">
    <property type="entry name" value="WD40_repeat_dom_sf"/>
</dbReference>
<evidence type="ECO:0000256" key="4">
    <source>
        <dbReference type="ARBA" id="ARBA00022737"/>
    </source>
</evidence>
<dbReference type="GO" id="GO:0000462">
    <property type="term" value="P:maturation of SSU-rRNA from tricistronic rRNA transcript (SSU-rRNA, 5.8S rRNA, LSU-rRNA)"/>
    <property type="evidence" value="ECO:0007669"/>
    <property type="project" value="TreeGrafter"/>
</dbReference>
<dbReference type="PROSITE" id="PS50082">
    <property type="entry name" value="WD_REPEATS_2"/>
    <property type="match status" value="4"/>
</dbReference>
<dbReference type="Pfam" id="PF00400">
    <property type="entry name" value="WD40"/>
    <property type="match status" value="6"/>
</dbReference>
<dbReference type="SUPFAM" id="SSF50978">
    <property type="entry name" value="WD40 repeat-like"/>
    <property type="match status" value="2"/>
</dbReference>
<dbReference type="PROSITE" id="PS50294">
    <property type="entry name" value="WD_REPEATS_REGION"/>
    <property type="match status" value="4"/>
</dbReference>
<feature type="repeat" description="WD" evidence="6">
    <location>
        <begin position="359"/>
        <end position="400"/>
    </location>
</feature>
<feature type="repeat" description="WD" evidence="6">
    <location>
        <begin position="445"/>
        <end position="486"/>
    </location>
</feature>
<evidence type="ECO:0000313" key="10">
    <source>
        <dbReference type="Proteomes" id="UP000008743"/>
    </source>
</evidence>
<dbReference type="STRING" id="595528.A0A0D2X1J8"/>
<dbReference type="PhylomeDB" id="A0A0D2X1J8"/>
<feature type="domain" description="Small-subunit processome Utp12" evidence="8">
    <location>
        <begin position="738"/>
        <end position="841"/>
    </location>
</feature>
<organism evidence="9 10">
    <name type="scientific">Capsaspora owczarzaki (strain ATCC 30864)</name>
    <dbReference type="NCBI Taxonomy" id="595528"/>
    <lineage>
        <taxon>Eukaryota</taxon>
        <taxon>Filasterea</taxon>
        <taxon>Capsaspora</taxon>
    </lineage>
</organism>
<dbReference type="InterPro" id="IPR027145">
    <property type="entry name" value="PWP2"/>
</dbReference>